<accession>E1QXV3</accession>
<dbReference type="InterPro" id="IPR027417">
    <property type="entry name" value="P-loop_NTPase"/>
</dbReference>
<dbReference type="Pfam" id="PF07724">
    <property type="entry name" value="AAA_2"/>
    <property type="match status" value="1"/>
</dbReference>
<dbReference type="InterPro" id="IPR050130">
    <property type="entry name" value="ClpA_ClpB"/>
</dbReference>
<comment type="function">
    <text evidence="11">Part of a stress-induced multi-chaperone system, it is involved in the recovery of the cell from heat-induced damage, in cooperation with DnaK, DnaJ and GrpE.</text>
</comment>
<evidence type="ECO:0000313" key="14">
    <source>
        <dbReference type="Proteomes" id="UP000000333"/>
    </source>
</evidence>
<dbReference type="InterPro" id="IPR001270">
    <property type="entry name" value="ClpA/B"/>
</dbReference>
<dbReference type="Gene3D" id="1.10.1780.10">
    <property type="entry name" value="Clp, N-terminal domain"/>
    <property type="match status" value="1"/>
</dbReference>
<dbReference type="SUPFAM" id="SSF81923">
    <property type="entry name" value="Double Clp-N motif"/>
    <property type="match status" value="1"/>
</dbReference>
<dbReference type="InterPro" id="IPR019489">
    <property type="entry name" value="Clp_ATPase_C"/>
</dbReference>
<dbReference type="InterPro" id="IPR036628">
    <property type="entry name" value="Clp_N_dom_sf"/>
</dbReference>
<dbReference type="PANTHER" id="PTHR11638">
    <property type="entry name" value="ATP-DEPENDENT CLP PROTEASE"/>
    <property type="match status" value="1"/>
</dbReference>
<protein>
    <recommendedName>
        <fullName evidence="11">Chaperone protein ClpB</fullName>
    </recommendedName>
</protein>
<dbReference type="STRING" id="633147.Olsu_0083"/>
<dbReference type="InterPro" id="IPR003593">
    <property type="entry name" value="AAA+_ATPase"/>
</dbReference>
<dbReference type="InterPro" id="IPR041546">
    <property type="entry name" value="ClpA/ClpB_AAA_lid"/>
</dbReference>
<dbReference type="InterPro" id="IPR018368">
    <property type="entry name" value="ClpA/B_CS1"/>
</dbReference>
<evidence type="ECO:0000256" key="7">
    <source>
        <dbReference type="ARBA" id="ARBA00023054"/>
    </source>
</evidence>
<dbReference type="FunFam" id="3.40.50.300:FF:000120">
    <property type="entry name" value="ATP-dependent chaperone ClpB"/>
    <property type="match status" value="1"/>
</dbReference>
<dbReference type="AlphaFoldDB" id="E1QXV3"/>
<evidence type="ECO:0000256" key="11">
    <source>
        <dbReference type="RuleBase" id="RU362034"/>
    </source>
</evidence>
<dbReference type="eggNOG" id="COG0542">
    <property type="taxonomic scope" value="Bacteria"/>
</dbReference>
<keyword evidence="7 11" id="KW-0175">Coiled coil</keyword>
<keyword evidence="4 11" id="KW-0547">Nucleotide-binding</keyword>
<comment type="subunit">
    <text evidence="9">Homohexamer. The oligomerization is ATP-dependent.</text>
</comment>
<feature type="domain" description="Clp R" evidence="12">
    <location>
        <begin position="3"/>
        <end position="146"/>
    </location>
</feature>
<organism evidence="13 14">
    <name type="scientific">Olsenella uli (strain ATCC 49627 / DSM 7084 / CCUG 31166 / CIP 109912 / JCM 12494 / LMG 11480 / NCIMB 702895 / VPI D76D-27C)</name>
    <name type="common">Lactobacillus uli</name>
    <dbReference type="NCBI Taxonomy" id="633147"/>
    <lineage>
        <taxon>Bacteria</taxon>
        <taxon>Bacillati</taxon>
        <taxon>Actinomycetota</taxon>
        <taxon>Coriobacteriia</taxon>
        <taxon>Coriobacteriales</taxon>
        <taxon>Atopobiaceae</taxon>
        <taxon>Olsenella</taxon>
    </lineage>
</organism>
<evidence type="ECO:0000256" key="9">
    <source>
        <dbReference type="ARBA" id="ARBA00026057"/>
    </source>
</evidence>
<comment type="subcellular location">
    <subcellularLocation>
        <location evidence="1 11">Cytoplasm</location>
    </subcellularLocation>
</comment>
<evidence type="ECO:0000256" key="10">
    <source>
        <dbReference type="PROSITE-ProRule" id="PRU01251"/>
    </source>
</evidence>
<dbReference type="InterPro" id="IPR017730">
    <property type="entry name" value="Chaperonin_ClpB"/>
</dbReference>
<dbReference type="RefSeq" id="WP_013250969.1">
    <property type="nucleotide sequence ID" value="NC_014363.1"/>
</dbReference>
<dbReference type="CDD" id="cd19499">
    <property type="entry name" value="RecA-like_ClpB_Hsp104-like"/>
    <property type="match status" value="1"/>
</dbReference>
<dbReference type="PATRIC" id="fig|633147.7.peg.1578"/>
<dbReference type="Proteomes" id="UP000000333">
    <property type="component" value="Chromosome"/>
</dbReference>
<evidence type="ECO:0000256" key="3">
    <source>
        <dbReference type="ARBA" id="ARBA00022737"/>
    </source>
</evidence>
<evidence type="ECO:0000256" key="8">
    <source>
        <dbReference type="ARBA" id="ARBA00023186"/>
    </source>
</evidence>
<sequence length="883" mass="96740">MRFDKWAVTAQEALQSSLTIAADAEAGQVKPIHLLKALLSSDERNLRAIIERVGADPAQVETQVDQAIAGQPRVTGDMSQMGISTELTRVGDAAEKLAGKMGDSYVTSEHLLCALADERGEAGNALRASGVTSKRVQEAYDDLRGDERVTSQDQKAQFEALEQYGRNVTDLARQGKLDPVIGRVEEIRRTIQVLSRRTKNNPVLIGEPGVGKTAIVEGLAERIVAGDVPSTIRDKDIVELDMSALVAGAKYRGEFEDRLKSVLKEVEKSAGRIILFIDELHTIVGAGATEGSMDAGNILKPALARGELHAIGATTLDEYRKYIEKDQALARRFQTVLVSEPTVEDTISILRGLKEKYEQHHRVRITDAALVSAADLSNRYISERFLPDKAIDLVDEAASRLRMELDSMPSEIDAVDRQLTQMQIEEQALMKEEDAASRERLEVLRGEIATTREKLDSMKADWQNEKGAVDRVQDLKSKIEEARSEVDRAIRDGNLAHASELRYGTIPQLQREYDEAEAVLSAKQEAGGILKEEVTTEEIAEVVSSWTGVPVSKMMQGEMDKLKNLEAELHKRVIGQNEAVEAVAAAVRRSRAGLSDPNRPLGSFFFLGPTGVGKTELAKALAACLFDDEKALVRIDMSEYMEKFSVQRLIGAPPGYVGYDEGGQLTEAVRRHPYCVILLDEMEKAHPDVFNILLQVLDDGRLTDGQGRVVSFKNTIVIMTSNVGSQFIAGANASSDPATVQKQVNDALRATFKPEFLNRIDDVVVFHALGLDDIEKIVDIQLADVRKRLAKERIRLELSDAAIQALSLDGLDPVFGARPLKRLIQRQVVDNVAGLIIDGQLHEGDTVRVDVGAGDRLVAVRAVGPVPATQPADDAPVEPDALE</sequence>
<dbReference type="GO" id="GO:0034605">
    <property type="term" value="P:cellular response to heat"/>
    <property type="evidence" value="ECO:0007669"/>
    <property type="project" value="TreeGrafter"/>
</dbReference>
<dbReference type="SUPFAM" id="SSF52540">
    <property type="entry name" value="P-loop containing nucleoside triphosphate hydrolases"/>
    <property type="match status" value="2"/>
</dbReference>
<dbReference type="GeneID" id="78511565"/>
<gene>
    <name evidence="11" type="primary">clpB</name>
    <name evidence="13" type="ordered locus">Olsu_0083</name>
</gene>
<dbReference type="PANTHER" id="PTHR11638:SF18">
    <property type="entry name" value="HEAT SHOCK PROTEIN 104"/>
    <property type="match status" value="1"/>
</dbReference>
<evidence type="ECO:0000256" key="6">
    <source>
        <dbReference type="ARBA" id="ARBA00023016"/>
    </source>
</evidence>
<dbReference type="CDD" id="cd00009">
    <property type="entry name" value="AAA"/>
    <property type="match status" value="1"/>
</dbReference>
<dbReference type="Gene3D" id="1.10.8.60">
    <property type="match status" value="1"/>
</dbReference>
<proteinExistence type="inferred from homology"/>
<comment type="subunit">
    <text evidence="11">Homohexamer; The oligomerization is ATP-dependent.</text>
</comment>
<evidence type="ECO:0000256" key="2">
    <source>
        <dbReference type="ARBA" id="ARBA00008675"/>
    </source>
</evidence>
<dbReference type="Gene3D" id="3.40.50.300">
    <property type="entry name" value="P-loop containing nucleotide triphosphate hydrolases"/>
    <property type="match status" value="3"/>
</dbReference>
<dbReference type="NCBIfam" id="TIGR03346">
    <property type="entry name" value="chaperone_ClpB"/>
    <property type="match status" value="1"/>
</dbReference>
<dbReference type="GO" id="GO:0005737">
    <property type="term" value="C:cytoplasm"/>
    <property type="evidence" value="ECO:0007669"/>
    <property type="project" value="UniProtKB-SubCell"/>
</dbReference>
<name>E1QXV3_OLSUV</name>
<feature type="coiled-coil region" evidence="11">
    <location>
        <begin position="412"/>
        <end position="526"/>
    </location>
</feature>
<dbReference type="GO" id="GO:0005524">
    <property type="term" value="F:ATP binding"/>
    <property type="evidence" value="ECO:0007669"/>
    <property type="project" value="UniProtKB-UniRule"/>
</dbReference>
<dbReference type="FunFam" id="3.40.50.300:FF:000010">
    <property type="entry name" value="Chaperone clpB 1, putative"/>
    <property type="match status" value="1"/>
</dbReference>
<dbReference type="SMART" id="SM00382">
    <property type="entry name" value="AAA"/>
    <property type="match status" value="2"/>
</dbReference>
<dbReference type="FunFam" id="3.40.50.300:FF:000025">
    <property type="entry name" value="ATP-dependent Clp protease subunit"/>
    <property type="match status" value="1"/>
</dbReference>
<reference evidence="13 14" key="1">
    <citation type="journal article" date="2010" name="Stand. Genomic Sci.">
        <title>Complete genome sequence of Olsenella uli type strain (VPI D76D-27C).</title>
        <authorList>
            <person name="Goker M."/>
            <person name="Held B."/>
            <person name="Lucas S."/>
            <person name="Nolan M."/>
            <person name="Yasawong M."/>
            <person name="Glavina Del Rio T."/>
            <person name="Tice H."/>
            <person name="Cheng J.F."/>
            <person name="Bruce D."/>
            <person name="Detter J.C."/>
            <person name="Tapia R."/>
            <person name="Han C."/>
            <person name="Goodwin L."/>
            <person name="Pitluck S."/>
            <person name="Liolios K."/>
            <person name="Ivanova N."/>
            <person name="Mavromatis K."/>
            <person name="Mikhailova N."/>
            <person name="Pati A."/>
            <person name="Chen A."/>
            <person name="Palaniappan K."/>
            <person name="Land M."/>
            <person name="Hauser L."/>
            <person name="Chang Y.J."/>
            <person name="Jeffries C.D."/>
            <person name="Rohde M."/>
            <person name="Sikorski J."/>
            <person name="Pukall R."/>
            <person name="Woyke T."/>
            <person name="Bristow J."/>
            <person name="Eisen J.A."/>
            <person name="Markowitz V."/>
            <person name="Hugenholtz P."/>
            <person name="Kyrpides N.C."/>
            <person name="Klenk H.P."/>
            <person name="Lapidus A."/>
        </authorList>
    </citation>
    <scope>NUCLEOTIDE SEQUENCE [LARGE SCALE GENOMIC DNA]</scope>
    <source>
        <strain evidence="14">ATCC 49627 / DSM 7084 / CIP 109912 / JCM 12494 / NCIMB 702895 / VPI D76D-27C</strain>
    </source>
</reference>
<dbReference type="KEGG" id="ols:Olsu_0083"/>
<keyword evidence="11" id="KW-0963">Cytoplasm</keyword>
<keyword evidence="8 11" id="KW-0143">Chaperone</keyword>
<evidence type="ECO:0000259" key="12">
    <source>
        <dbReference type="PROSITE" id="PS51903"/>
    </source>
</evidence>
<dbReference type="PROSITE" id="PS00870">
    <property type="entry name" value="CLPAB_1"/>
    <property type="match status" value="1"/>
</dbReference>
<dbReference type="InterPro" id="IPR003959">
    <property type="entry name" value="ATPase_AAA_core"/>
</dbReference>
<dbReference type="SMART" id="SM01086">
    <property type="entry name" value="ClpB_D2-small"/>
    <property type="match status" value="1"/>
</dbReference>
<evidence type="ECO:0000313" key="13">
    <source>
        <dbReference type="EMBL" id="ADK67217.1"/>
    </source>
</evidence>
<evidence type="ECO:0000256" key="5">
    <source>
        <dbReference type="ARBA" id="ARBA00022840"/>
    </source>
</evidence>
<evidence type="ECO:0000256" key="4">
    <source>
        <dbReference type="ARBA" id="ARBA00022741"/>
    </source>
</evidence>
<comment type="similarity">
    <text evidence="2 11">Belongs to the ClpA/ClpB family.</text>
</comment>
<keyword evidence="3 10" id="KW-0677">Repeat</keyword>
<dbReference type="OrthoDB" id="9803641at2"/>
<keyword evidence="5 11" id="KW-0067">ATP-binding</keyword>
<keyword evidence="14" id="KW-1185">Reference proteome</keyword>
<dbReference type="HOGENOM" id="CLU_005070_4_1_11"/>
<dbReference type="InterPro" id="IPR004176">
    <property type="entry name" value="Clp_R_N"/>
</dbReference>
<dbReference type="PRINTS" id="PR00300">
    <property type="entry name" value="CLPPROTEASEA"/>
</dbReference>
<evidence type="ECO:0000256" key="1">
    <source>
        <dbReference type="ARBA" id="ARBA00004496"/>
    </source>
</evidence>
<dbReference type="EMBL" id="CP002106">
    <property type="protein sequence ID" value="ADK67217.1"/>
    <property type="molecule type" value="Genomic_DNA"/>
</dbReference>
<dbReference type="PROSITE" id="PS51903">
    <property type="entry name" value="CLP_R"/>
    <property type="match status" value="1"/>
</dbReference>
<dbReference type="Pfam" id="PF00004">
    <property type="entry name" value="AAA"/>
    <property type="match status" value="1"/>
</dbReference>
<dbReference type="GO" id="GO:0016887">
    <property type="term" value="F:ATP hydrolysis activity"/>
    <property type="evidence" value="ECO:0007669"/>
    <property type="project" value="InterPro"/>
</dbReference>
<dbReference type="Pfam" id="PF02861">
    <property type="entry name" value="Clp_N"/>
    <property type="match status" value="1"/>
</dbReference>
<dbReference type="GO" id="GO:0042026">
    <property type="term" value="P:protein refolding"/>
    <property type="evidence" value="ECO:0007669"/>
    <property type="project" value="UniProtKB-UniRule"/>
</dbReference>
<keyword evidence="6 11" id="KW-0346">Stress response</keyword>
<dbReference type="Pfam" id="PF17871">
    <property type="entry name" value="AAA_lid_9"/>
    <property type="match status" value="1"/>
</dbReference>
<dbReference type="Pfam" id="PF10431">
    <property type="entry name" value="ClpB_D2-small"/>
    <property type="match status" value="1"/>
</dbReference>